<accession>A0A6C0C161</accession>
<dbReference type="InterPro" id="IPR039799">
    <property type="entry name" value="ALR/ERV"/>
</dbReference>
<organism evidence="8">
    <name type="scientific">viral metagenome</name>
    <dbReference type="NCBI Taxonomy" id="1070528"/>
    <lineage>
        <taxon>unclassified sequences</taxon>
        <taxon>metagenomes</taxon>
        <taxon>organismal metagenomes</taxon>
    </lineage>
</organism>
<keyword evidence="4" id="KW-0274">FAD</keyword>
<dbReference type="EMBL" id="MN739312">
    <property type="protein sequence ID" value="QHS98120.1"/>
    <property type="molecule type" value="Genomic_DNA"/>
</dbReference>
<dbReference type="Pfam" id="PF04777">
    <property type="entry name" value="Evr1_Alr"/>
    <property type="match status" value="1"/>
</dbReference>
<feature type="domain" description="ERV/ALR sulfhydryl oxidase" evidence="7">
    <location>
        <begin position="21"/>
        <end position="125"/>
    </location>
</feature>
<evidence type="ECO:0000313" key="8">
    <source>
        <dbReference type="EMBL" id="QHS98120.1"/>
    </source>
</evidence>
<dbReference type="GO" id="GO:0016971">
    <property type="term" value="F:flavin-dependent sulfhydryl oxidase activity"/>
    <property type="evidence" value="ECO:0007669"/>
    <property type="project" value="InterPro"/>
</dbReference>
<name>A0A6C0C161_9ZZZZ</name>
<dbReference type="GO" id="GO:0050660">
    <property type="term" value="F:flavin adenine dinucleotide binding"/>
    <property type="evidence" value="ECO:0007669"/>
    <property type="project" value="TreeGrafter"/>
</dbReference>
<dbReference type="PROSITE" id="PS51324">
    <property type="entry name" value="ERV_ALR"/>
    <property type="match status" value="1"/>
</dbReference>
<dbReference type="AlphaFoldDB" id="A0A6C0C161"/>
<proteinExistence type="predicted"/>
<dbReference type="EC" id="1.8.3.2" evidence="2"/>
<evidence type="ECO:0000256" key="6">
    <source>
        <dbReference type="ARBA" id="ARBA00023157"/>
    </source>
</evidence>
<reference evidence="8" key="1">
    <citation type="journal article" date="2020" name="Nature">
        <title>Giant virus diversity and host interactions through global metagenomics.</title>
        <authorList>
            <person name="Schulz F."/>
            <person name="Roux S."/>
            <person name="Paez-Espino D."/>
            <person name="Jungbluth S."/>
            <person name="Walsh D.A."/>
            <person name="Denef V.J."/>
            <person name="McMahon K.D."/>
            <person name="Konstantinidis K.T."/>
            <person name="Eloe-Fadrosh E.A."/>
            <person name="Kyrpides N.C."/>
            <person name="Woyke T."/>
        </authorList>
    </citation>
    <scope>NUCLEOTIDE SEQUENCE</scope>
    <source>
        <strain evidence="8">GVMAG-M-3300020182-84</strain>
    </source>
</reference>
<evidence type="ECO:0000256" key="5">
    <source>
        <dbReference type="ARBA" id="ARBA00023002"/>
    </source>
</evidence>
<evidence type="ECO:0000256" key="1">
    <source>
        <dbReference type="ARBA" id="ARBA00001974"/>
    </source>
</evidence>
<dbReference type="InterPro" id="IPR017905">
    <property type="entry name" value="ERV/ALR_sulphydryl_oxidase"/>
</dbReference>
<evidence type="ECO:0000256" key="2">
    <source>
        <dbReference type="ARBA" id="ARBA00012512"/>
    </source>
</evidence>
<keyword evidence="3" id="KW-0285">Flavoprotein</keyword>
<evidence type="ECO:0000259" key="7">
    <source>
        <dbReference type="PROSITE" id="PS51324"/>
    </source>
</evidence>
<dbReference type="Gene3D" id="1.20.120.310">
    <property type="entry name" value="ERV/ALR sulfhydryl oxidase domain"/>
    <property type="match status" value="1"/>
</dbReference>
<comment type="cofactor">
    <cofactor evidence="1">
        <name>FAD</name>
        <dbReference type="ChEBI" id="CHEBI:57692"/>
    </cofactor>
</comment>
<sequence>MNKTRKKVKTPFNQQDYKSNDGMLTTIWGPPLWHVLHTMSFNYPVQPSKEEKNHYRNFILNLKHTLPCGKCRENFKKNLKDLPLYMKHMESRETFSKYVYDLHELVNKMLGKKSGLSFEEVTDRYEHFRARCVNEKIQTKIENGCVRPLYGKKSKCILKIVPNEVKCETLEINKECMKHA</sequence>
<dbReference type="PANTHER" id="PTHR12645:SF0">
    <property type="entry name" value="FAD-LINKED SULFHYDRYL OXIDASE ALR"/>
    <property type="match status" value="1"/>
</dbReference>
<dbReference type="InterPro" id="IPR036774">
    <property type="entry name" value="ERV/ALR_sulphydryl_oxid_sf"/>
</dbReference>
<keyword evidence="6" id="KW-1015">Disulfide bond</keyword>
<evidence type="ECO:0000256" key="4">
    <source>
        <dbReference type="ARBA" id="ARBA00022827"/>
    </source>
</evidence>
<dbReference type="GO" id="GO:0005739">
    <property type="term" value="C:mitochondrion"/>
    <property type="evidence" value="ECO:0007669"/>
    <property type="project" value="TreeGrafter"/>
</dbReference>
<dbReference type="SUPFAM" id="SSF69000">
    <property type="entry name" value="FAD-dependent thiol oxidase"/>
    <property type="match status" value="1"/>
</dbReference>
<keyword evidence="5" id="KW-0560">Oxidoreductase</keyword>
<dbReference type="PANTHER" id="PTHR12645">
    <property type="entry name" value="ALR/ERV"/>
    <property type="match status" value="1"/>
</dbReference>
<evidence type="ECO:0000256" key="3">
    <source>
        <dbReference type="ARBA" id="ARBA00022630"/>
    </source>
</evidence>
<protein>
    <recommendedName>
        <fullName evidence="2">thiol oxidase</fullName>
        <ecNumber evidence="2">1.8.3.2</ecNumber>
    </recommendedName>
</protein>